<dbReference type="KEGG" id="vg:9887828"/>
<evidence type="ECO:0000256" key="1">
    <source>
        <dbReference type="SAM" id="Phobius"/>
    </source>
</evidence>
<organismHost>
    <name type="scientific">Cafeteria roenbergensis</name>
    <name type="common">Marine flagellate</name>
    <dbReference type="NCBI Taxonomy" id="33653"/>
</organismHost>
<proteinExistence type="predicted"/>
<dbReference type="EMBL" id="GU244497">
    <property type="protein sequence ID" value="ADO67459.1"/>
    <property type="molecule type" value="Genomic_DNA"/>
</dbReference>
<dbReference type="Pfam" id="PF09945">
    <property type="entry name" value="DUF2177"/>
    <property type="match status" value="1"/>
</dbReference>
<evidence type="ECO:0008006" key="4">
    <source>
        <dbReference type="Google" id="ProtNLM"/>
    </source>
</evidence>
<keyword evidence="1" id="KW-0812">Transmembrane</keyword>
<feature type="transmembrane region" description="Helical" evidence="1">
    <location>
        <begin position="42"/>
        <end position="63"/>
    </location>
</feature>
<protein>
    <recommendedName>
        <fullName evidence="4">DUF2177 domain-containing protein</fullName>
    </recommendedName>
</protein>
<feature type="transmembrane region" description="Helical" evidence="1">
    <location>
        <begin position="75"/>
        <end position="97"/>
    </location>
</feature>
<keyword evidence="1" id="KW-1133">Transmembrane helix</keyword>
<keyword evidence="3" id="KW-1185">Reference proteome</keyword>
<gene>
    <name evidence="2" type="ORF">crov425</name>
</gene>
<name>E3T5J6_CROVB</name>
<dbReference type="OrthoDB" id="20532at10239"/>
<sequence>MNYQLLLILSVVLPLVDSIYLSRVSSHFTSLVKKITKENLIFNLPKAVGAYLFLILGLYYFILKDITEENLKDKIISAMILGWVIYGTFDFTTGAIFKEYDWNTMILDTTWGGVLYGLVTYITFKLVLVLET</sequence>
<dbReference type="GeneID" id="9887828"/>
<evidence type="ECO:0000313" key="2">
    <source>
        <dbReference type="EMBL" id="ADO67459.1"/>
    </source>
</evidence>
<evidence type="ECO:0000313" key="3">
    <source>
        <dbReference type="Proteomes" id="UP000029781"/>
    </source>
</evidence>
<keyword evidence="1" id="KW-0472">Membrane</keyword>
<dbReference type="RefSeq" id="YP_003970058.1">
    <property type="nucleotide sequence ID" value="NC_014637.1"/>
</dbReference>
<organism evidence="2 3">
    <name type="scientific">Cafeteria roenbergensis virus (strain BV-PW1)</name>
    <name type="common">CroV</name>
    <dbReference type="NCBI Taxonomy" id="693272"/>
    <lineage>
        <taxon>Viruses</taxon>
        <taxon>Varidnaviria</taxon>
        <taxon>Bamfordvirae</taxon>
        <taxon>Nucleocytoviricota</taxon>
        <taxon>Megaviricetes</taxon>
        <taxon>Imitervirales</taxon>
        <taxon>Mimiviridae</taxon>
        <taxon>Aliimimivirinae</taxon>
        <taxon>Rheavirus</taxon>
        <taxon>Rheavirus sinusmexicani</taxon>
    </lineage>
</organism>
<accession>E3T5J6</accession>
<reference evidence="2 3" key="1">
    <citation type="journal article" date="2010" name="Proc. Natl. Acad. Sci. U.S.A.">
        <title>Giant virus with a remarkable complement of genes infects marine zooplankton.</title>
        <authorList>
            <person name="Fischer M.G."/>
            <person name="Allen M.J."/>
            <person name="Wilson W.H."/>
            <person name="Suttle C.A."/>
        </authorList>
    </citation>
    <scope>NUCLEOTIDE SEQUENCE [LARGE SCALE GENOMIC DNA]</scope>
    <source>
        <strain evidence="2 3">BV-PW1</strain>
    </source>
</reference>
<dbReference type="InterPro" id="IPR018687">
    <property type="entry name" value="DUF2177_membr"/>
</dbReference>
<feature type="transmembrane region" description="Helical" evidence="1">
    <location>
        <begin position="109"/>
        <end position="130"/>
    </location>
</feature>
<dbReference type="Proteomes" id="UP000029781">
    <property type="component" value="Segment"/>
</dbReference>